<dbReference type="EMBL" id="ANNX02000047">
    <property type="protein sequence ID" value="KYC37339.1"/>
    <property type="molecule type" value="Genomic_DNA"/>
</dbReference>
<name>A0A139WY20_9CYAN</name>
<dbReference type="AlphaFoldDB" id="A0A139WY20"/>
<dbReference type="OrthoDB" id="5521818at2"/>
<protein>
    <submittedName>
        <fullName evidence="1">Uncharacterized protein</fullName>
    </submittedName>
</protein>
<dbReference type="STRING" id="128403.WA1_47895"/>
<evidence type="ECO:0000313" key="2">
    <source>
        <dbReference type="Proteomes" id="UP000076925"/>
    </source>
</evidence>
<proteinExistence type="predicted"/>
<dbReference type="Proteomes" id="UP000076925">
    <property type="component" value="Unassembled WGS sequence"/>
</dbReference>
<sequence length="162" mass="17537">MSHIFSLDKSTTTFQVLVAGIAASLFASGLTSNIEQQISQPTSQLTASSLTTSQESTEQTNQSALILASVLAGSLIVGVALRGTASKSASATGTSSVGNKKNTFLIFNQGSRKLQKKLLLLLHDDREAANRLLTQAVLKYTNKTVDWYFEKVIYDLERDRHA</sequence>
<keyword evidence="2" id="KW-1185">Reference proteome</keyword>
<gene>
    <name evidence="1" type="ORF">WA1_47895</name>
</gene>
<evidence type="ECO:0000313" key="1">
    <source>
        <dbReference type="EMBL" id="KYC37339.1"/>
    </source>
</evidence>
<accession>A0A139WY20</accession>
<dbReference type="RefSeq" id="WP_017747457.1">
    <property type="nucleotide sequence ID" value="NZ_KQ976354.1"/>
</dbReference>
<organism evidence="1 2">
    <name type="scientific">Scytonema hofmannii PCC 7110</name>
    <dbReference type="NCBI Taxonomy" id="128403"/>
    <lineage>
        <taxon>Bacteria</taxon>
        <taxon>Bacillati</taxon>
        <taxon>Cyanobacteriota</taxon>
        <taxon>Cyanophyceae</taxon>
        <taxon>Nostocales</taxon>
        <taxon>Scytonemataceae</taxon>
        <taxon>Scytonema</taxon>
    </lineage>
</organism>
<reference evidence="1 2" key="1">
    <citation type="journal article" date="2013" name="Genome Biol. Evol.">
        <title>Genomes of Stigonematalean cyanobacteria (subsection V) and the evolution of oxygenic photosynthesis from prokaryotes to plastids.</title>
        <authorList>
            <person name="Dagan T."/>
            <person name="Roettger M."/>
            <person name="Stucken K."/>
            <person name="Landan G."/>
            <person name="Koch R."/>
            <person name="Major P."/>
            <person name="Gould S.B."/>
            <person name="Goremykin V.V."/>
            <person name="Rippka R."/>
            <person name="Tandeau de Marsac N."/>
            <person name="Gugger M."/>
            <person name="Lockhart P.J."/>
            <person name="Allen J.F."/>
            <person name="Brune I."/>
            <person name="Maus I."/>
            <person name="Puhler A."/>
            <person name="Martin W.F."/>
        </authorList>
    </citation>
    <scope>NUCLEOTIDE SEQUENCE [LARGE SCALE GENOMIC DNA]</scope>
    <source>
        <strain evidence="1 2">PCC 7110</strain>
    </source>
</reference>
<comment type="caution">
    <text evidence="1">The sequence shown here is derived from an EMBL/GenBank/DDBJ whole genome shotgun (WGS) entry which is preliminary data.</text>
</comment>